<feature type="compositionally biased region" description="Basic and acidic residues" evidence="2">
    <location>
        <begin position="126"/>
        <end position="146"/>
    </location>
</feature>
<feature type="modified residue" description="4-aspartylphosphate" evidence="1">
    <location>
        <position position="55"/>
    </location>
</feature>
<dbReference type="AlphaFoldDB" id="A0A9D1YZX2"/>
<accession>A0A9D1YZX2</accession>
<feature type="domain" description="HTH LytTR-type" evidence="4">
    <location>
        <begin position="151"/>
        <end position="251"/>
    </location>
</feature>
<dbReference type="InterPro" id="IPR011006">
    <property type="entry name" value="CheY-like_superfamily"/>
</dbReference>
<dbReference type="InterPro" id="IPR046947">
    <property type="entry name" value="LytR-like"/>
</dbReference>
<comment type="caution">
    <text evidence="5">The sequence shown here is derived from an EMBL/GenBank/DDBJ whole genome shotgun (WGS) entry which is preliminary data.</text>
</comment>
<keyword evidence="1" id="KW-0597">Phosphoprotein</keyword>
<evidence type="ECO:0000259" key="4">
    <source>
        <dbReference type="PROSITE" id="PS50930"/>
    </source>
</evidence>
<evidence type="ECO:0000313" key="6">
    <source>
        <dbReference type="Proteomes" id="UP000886844"/>
    </source>
</evidence>
<name>A0A9D1YZX2_9BACT</name>
<evidence type="ECO:0000313" key="5">
    <source>
        <dbReference type="EMBL" id="HIY68842.1"/>
    </source>
</evidence>
<reference evidence="5" key="1">
    <citation type="journal article" date="2021" name="PeerJ">
        <title>Extensive microbial diversity within the chicken gut microbiome revealed by metagenomics and culture.</title>
        <authorList>
            <person name="Gilroy R."/>
            <person name="Ravi A."/>
            <person name="Getino M."/>
            <person name="Pursley I."/>
            <person name="Horton D.L."/>
            <person name="Alikhan N.F."/>
            <person name="Baker D."/>
            <person name="Gharbi K."/>
            <person name="Hall N."/>
            <person name="Watson M."/>
            <person name="Adriaenssens E.M."/>
            <person name="Foster-Nyarko E."/>
            <person name="Jarju S."/>
            <person name="Secka A."/>
            <person name="Antonio M."/>
            <person name="Oren A."/>
            <person name="Chaudhuri R.R."/>
            <person name="La Ragione R."/>
            <person name="Hildebrand F."/>
            <person name="Pallen M.J."/>
        </authorList>
    </citation>
    <scope>NUCLEOTIDE SEQUENCE</scope>
    <source>
        <strain evidence="5">5134</strain>
    </source>
</reference>
<keyword evidence="5" id="KW-0238">DNA-binding</keyword>
<evidence type="ECO:0000256" key="2">
    <source>
        <dbReference type="SAM" id="MobiDB-lite"/>
    </source>
</evidence>
<evidence type="ECO:0000256" key="1">
    <source>
        <dbReference type="PROSITE-ProRule" id="PRU00169"/>
    </source>
</evidence>
<dbReference type="EMBL" id="DXDA01000046">
    <property type="protein sequence ID" value="HIY68842.1"/>
    <property type="molecule type" value="Genomic_DNA"/>
</dbReference>
<dbReference type="Pfam" id="PF00072">
    <property type="entry name" value="Response_reg"/>
    <property type="match status" value="1"/>
</dbReference>
<evidence type="ECO:0000259" key="3">
    <source>
        <dbReference type="PROSITE" id="PS50110"/>
    </source>
</evidence>
<dbReference type="PROSITE" id="PS50110">
    <property type="entry name" value="RESPONSE_REGULATORY"/>
    <property type="match status" value="1"/>
</dbReference>
<dbReference type="SMART" id="SM00448">
    <property type="entry name" value="REC"/>
    <property type="match status" value="1"/>
</dbReference>
<dbReference type="SMART" id="SM00850">
    <property type="entry name" value="LytTR"/>
    <property type="match status" value="1"/>
</dbReference>
<dbReference type="Pfam" id="PF04397">
    <property type="entry name" value="LytTR"/>
    <property type="match status" value="1"/>
</dbReference>
<dbReference type="Gene3D" id="3.40.50.2300">
    <property type="match status" value="1"/>
</dbReference>
<dbReference type="GO" id="GO:0003677">
    <property type="term" value="F:DNA binding"/>
    <property type="evidence" value="ECO:0007669"/>
    <property type="project" value="UniProtKB-KW"/>
</dbReference>
<feature type="region of interest" description="Disordered" evidence="2">
    <location>
        <begin position="126"/>
        <end position="147"/>
    </location>
</feature>
<dbReference type="InterPro" id="IPR007492">
    <property type="entry name" value="LytTR_DNA-bd_dom"/>
</dbReference>
<dbReference type="PANTHER" id="PTHR37299">
    <property type="entry name" value="TRANSCRIPTIONAL REGULATOR-RELATED"/>
    <property type="match status" value="1"/>
</dbReference>
<dbReference type="SUPFAM" id="SSF52172">
    <property type="entry name" value="CheY-like"/>
    <property type="match status" value="1"/>
</dbReference>
<dbReference type="GO" id="GO:0000156">
    <property type="term" value="F:phosphorelay response regulator activity"/>
    <property type="evidence" value="ECO:0007669"/>
    <property type="project" value="InterPro"/>
</dbReference>
<feature type="domain" description="Response regulatory" evidence="3">
    <location>
        <begin position="4"/>
        <end position="115"/>
    </location>
</feature>
<organism evidence="5 6">
    <name type="scientific">Candidatus Alistipes intestinigallinarum</name>
    <dbReference type="NCBI Taxonomy" id="2838440"/>
    <lineage>
        <taxon>Bacteria</taxon>
        <taxon>Pseudomonadati</taxon>
        <taxon>Bacteroidota</taxon>
        <taxon>Bacteroidia</taxon>
        <taxon>Bacteroidales</taxon>
        <taxon>Rikenellaceae</taxon>
        <taxon>Alistipes</taxon>
    </lineage>
</organism>
<dbReference type="Gene3D" id="2.40.50.1020">
    <property type="entry name" value="LytTr DNA-binding domain"/>
    <property type="match status" value="1"/>
</dbReference>
<dbReference type="InterPro" id="IPR001789">
    <property type="entry name" value="Sig_transdc_resp-reg_receiver"/>
</dbReference>
<protein>
    <submittedName>
        <fullName evidence="5">LytTR family DNA-binding domain-containing protein</fullName>
    </submittedName>
</protein>
<gene>
    <name evidence="5" type="ORF">H9828_05450</name>
</gene>
<dbReference type="PANTHER" id="PTHR37299:SF1">
    <property type="entry name" value="STAGE 0 SPORULATION PROTEIN A HOMOLOG"/>
    <property type="match status" value="1"/>
</dbReference>
<sequence>MKLRCLVIDDEPLAVELMESYVRKTPFLELAGSCGSGTAAFAMLREQPVDLLFCDIQMPGLNGMELSRMLPEATRVIFTTAFSQYAVEGFRVQAVDYLLKPISYTDFLTAANKALRWFELKHRAEEAERSERTDSTPKEPVRRPDESPQSIFVKTEYRLQQIDLDRICYIEGLKDYVKIHVEGEIHPVVSLLSLKALEEQLPADRFIRVHRSYIVQPSKIRTIERNRILFGPERIPISENYRPAFYDFLARHSLLPADFPSKE</sequence>
<reference evidence="5" key="2">
    <citation type="submission" date="2021-04" db="EMBL/GenBank/DDBJ databases">
        <authorList>
            <person name="Gilroy R."/>
        </authorList>
    </citation>
    <scope>NUCLEOTIDE SEQUENCE</scope>
    <source>
        <strain evidence="5">5134</strain>
    </source>
</reference>
<proteinExistence type="predicted"/>
<dbReference type="Proteomes" id="UP000886844">
    <property type="component" value="Unassembled WGS sequence"/>
</dbReference>
<dbReference type="PROSITE" id="PS50930">
    <property type="entry name" value="HTH_LYTTR"/>
    <property type="match status" value="1"/>
</dbReference>